<proteinExistence type="predicted"/>
<dbReference type="EMBL" id="JAJJMB010011391">
    <property type="protein sequence ID" value="KAI3902294.1"/>
    <property type="molecule type" value="Genomic_DNA"/>
</dbReference>
<organism evidence="2 3">
    <name type="scientific">Papaver atlanticum</name>
    <dbReference type="NCBI Taxonomy" id="357466"/>
    <lineage>
        <taxon>Eukaryota</taxon>
        <taxon>Viridiplantae</taxon>
        <taxon>Streptophyta</taxon>
        <taxon>Embryophyta</taxon>
        <taxon>Tracheophyta</taxon>
        <taxon>Spermatophyta</taxon>
        <taxon>Magnoliopsida</taxon>
        <taxon>Ranunculales</taxon>
        <taxon>Papaveraceae</taxon>
        <taxon>Papaveroideae</taxon>
        <taxon>Papaver</taxon>
    </lineage>
</organism>
<evidence type="ECO:0000313" key="3">
    <source>
        <dbReference type="Proteomes" id="UP001202328"/>
    </source>
</evidence>
<evidence type="ECO:0000256" key="1">
    <source>
        <dbReference type="SAM" id="MobiDB-lite"/>
    </source>
</evidence>
<feature type="compositionally biased region" description="Polar residues" evidence="1">
    <location>
        <begin position="54"/>
        <end position="73"/>
    </location>
</feature>
<comment type="caution">
    <text evidence="2">The sequence shown here is derived from an EMBL/GenBank/DDBJ whole genome shotgun (WGS) entry which is preliminary data.</text>
</comment>
<gene>
    <name evidence="2" type="ORF">MKW98_006491</name>
</gene>
<reference evidence="2" key="1">
    <citation type="submission" date="2022-04" db="EMBL/GenBank/DDBJ databases">
        <title>A functionally conserved STORR gene fusion in Papaver species that diverged 16.8 million years ago.</title>
        <authorList>
            <person name="Catania T."/>
        </authorList>
    </citation>
    <scope>NUCLEOTIDE SEQUENCE</scope>
    <source>
        <strain evidence="2">S-188037</strain>
    </source>
</reference>
<evidence type="ECO:0000313" key="2">
    <source>
        <dbReference type="EMBL" id="KAI3902294.1"/>
    </source>
</evidence>
<dbReference type="Proteomes" id="UP001202328">
    <property type="component" value="Unassembled WGS sequence"/>
</dbReference>
<feature type="compositionally biased region" description="Low complexity" evidence="1">
    <location>
        <begin position="78"/>
        <end position="87"/>
    </location>
</feature>
<feature type="compositionally biased region" description="Polar residues" evidence="1">
    <location>
        <begin position="32"/>
        <end position="47"/>
    </location>
</feature>
<accession>A0AAD4XD14</accession>
<name>A0AAD4XD14_9MAGN</name>
<protein>
    <submittedName>
        <fullName evidence="2">Uncharacterized protein</fullName>
    </submittedName>
</protein>
<keyword evidence="3" id="KW-1185">Reference proteome</keyword>
<feature type="region of interest" description="Disordered" evidence="1">
    <location>
        <begin position="30"/>
        <end position="93"/>
    </location>
</feature>
<dbReference type="AlphaFoldDB" id="A0AAD4XD14"/>
<sequence>MQSSKSSSVGSNEEFAEVLRSSWIRRLHLKPPTSSILKNKENPSSISPPIAVNSPPSDKQTTISTDESRTPISILNAPISPSPQQDKPSSKLDTIKCSFPGFGPFQLKNRATDSKKVTVLREDDDHLVDNCPVNVNSKKMSSFPGRSVVNDRRRTPLSPFFRYWPDSKRKNTPVEEQNKITEFGTSPNTSSINHPMCAPSLEPLVSGGSQNRRDEQCLAITRVSNDNQHCLRIGGINCHENCDNGGASRIFRDHQQNVVLSQLERNASTSRNETGKASFWNMNRFRKAEVLSSMLHPCRSKRKTPNSFDELACVKFRKLGHED</sequence>